<proteinExistence type="predicted"/>
<dbReference type="PANTHER" id="PTHR33525">
    <property type="match status" value="1"/>
</dbReference>
<dbReference type="InterPro" id="IPR013976">
    <property type="entry name" value="HDOD"/>
</dbReference>
<evidence type="ECO:0000259" key="1">
    <source>
        <dbReference type="PROSITE" id="PS51833"/>
    </source>
</evidence>
<accession>A0A3B0VRA1</accession>
<dbReference type="EMBL" id="UOEX01000362">
    <property type="protein sequence ID" value="VAW40977.1"/>
    <property type="molecule type" value="Genomic_DNA"/>
</dbReference>
<dbReference type="PANTHER" id="PTHR33525:SF3">
    <property type="entry name" value="RIBONUCLEASE Y"/>
    <property type="match status" value="1"/>
</dbReference>
<dbReference type="Gene3D" id="1.10.3210.10">
    <property type="entry name" value="Hypothetical protein af1432"/>
    <property type="match status" value="1"/>
</dbReference>
<keyword evidence="2" id="KW-0378">Hydrolase</keyword>
<sequence length="296" mass="32156">MESDSQTDRIQQFIERMPSLSTTVTKVLEVCNTPTTSPNDLNRVVALDPVLTGQVLKLINSAYYSLSNQITSLTRAIIMLGLNTVKNLALSTAVIGSMSKRGSFKSLPMDEFWAHSICVGVTAKALAGLLKVPAAEREEYFVAGLLHDLGKIPLNNCFADDYTQALQLADLEQSSLNVCEQLIVGISHSEAGRLIGRKWSLNAPLVETLSCHHSPDLASAENKQLVTAVALANIYANIYEIGSAGDLFPDGVFLLNVMEMMGLTWAGLTSLNETVRSEISKAQIFLQVTQKESYAC</sequence>
<evidence type="ECO:0000313" key="2">
    <source>
        <dbReference type="EMBL" id="VAW40977.1"/>
    </source>
</evidence>
<dbReference type="GO" id="GO:0016787">
    <property type="term" value="F:hydrolase activity"/>
    <property type="evidence" value="ECO:0007669"/>
    <property type="project" value="UniProtKB-KW"/>
</dbReference>
<dbReference type="PROSITE" id="PS51833">
    <property type="entry name" value="HDOD"/>
    <property type="match status" value="1"/>
</dbReference>
<reference evidence="2" key="1">
    <citation type="submission" date="2018-06" db="EMBL/GenBank/DDBJ databases">
        <authorList>
            <person name="Zhirakovskaya E."/>
        </authorList>
    </citation>
    <scope>NUCLEOTIDE SEQUENCE</scope>
</reference>
<dbReference type="InterPro" id="IPR052340">
    <property type="entry name" value="RNase_Y/CdgJ"/>
</dbReference>
<dbReference type="SUPFAM" id="SSF109604">
    <property type="entry name" value="HD-domain/PDEase-like"/>
    <property type="match status" value="1"/>
</dbReference>
<dbReference type="CDD" id="cd00077">
    <property type="entry name" value="HDc"/>
    <property type="match status" value="1"/>
</dbReference>
<dbReference type="AlphaFoldDB" id="A0A3B0VRA1"/>
<feature type="domain" description="HDOD" evidence="1">
    <location>
        <begin position="17"/>
        <end position="215"/>
    </location>
</feature>
<organism evidence="2">
    <name type="scientific">hydrothermal vent metagenome</name>
    <dbReference type="NCBI Taxonomy" id="652676"/>
    <lineage>
        <taxon>unclassified sequences</taxon>
        <taxon>metagenomes</taxon>
        <taxon>ecological metagenomes</taxon>
    </lineage>
</organism>
<dbReference type="InterPro" id="IPR003607">
    <property type="entry name" value="HD/PDEase_dom"/>
</dbReference>
<gene>
    <name evidence="2" type="ORF">MNBD_DELTA03-1259</name>
</gene>
<protein>
    <submittedName>
        <fullName evidence="2">Metal-dependent phosphohydrolase, HD subdomain</fullName>
    </submittedName>
</protein>
<dbReference type="Pfam" id="PF08668">
    <property type="entry name" value="HDOD"/>
    <property type="match status" value="1"/>
</dbReference>
<name>A0A3B0VRA1_9ZZZZ</name>